<keyword evidence="1" id="KW-0812">Transmembrane</keyword>
<dbReference type="AlphaFoldDB" id="A0ABD3VXB0"/>
<sequence>MKKVYRIIIYFLAWLLFAVIAIVLNVLNIDWSATSLANGVAVIIFLGIVQGSVLEIPVQSIATLIVGGHKRHNKKCSSDGLTLILNYNLLATTKADIEECFQSMHRAFMGNLNVNVSAVLLSATNDPELKRYELEMRNKYRSLIYFELFHEGVLFSEREMEKIDVNRLQHIWLNFIHIEPLEFLYCHLDGICEKFIREFMVIHRVSRVLKKCGQYQDLMLLSDGRLTAFTYCDMDYYGKLGRAYGEPLFEPSSDVNNILNRKFDYTLVLDSDTGVPTGTVYQLLQIAAAHPNSGIIQPAIKFHCSESDTIFMQLETSRQNIFEPITNAITSILEQSSFFGKGLIKNRIYIDNVIGSEEKLIERVPVDVISHDTFEAAILKPLYAGSVYLTEAPCYNYITWNIRERRWNRGEILLALYFWPTFFGIPMRLLQRLFQGKGYNKIQLRTKTSLDFVTSYIAHSALRNMLMKPLLLIYICIHYGVKMHYDYTPIIIVMFLVIIFPKFATCTRHNIKPVILETIGSIMQFTPEAVVGIVRIFRAWIANIGLNFHWVPQRTIEEEFKKSNPLLSSFRHLWGYSLLAMVIGVLVVLFVQYALLLLVMLVTLFCLPIFTGVTSLKTQLHCRSNRVHDYEESFRATTP</sequence>
<feature type="transmembrane region" description="Helical" evidence="1">
    <location>
        <begin position="7"/>
        <end position="27"/>
    </location>
</feature>
<evidence type="ECO:0008006" key="4">
    <source>
        <dbReference type="Google" id="ProtNLM"/>
    </source>
</evidence>
<feature type="transmembrane region" description="Helical" evidence="1">
    <location>
        <begin position="573"/>
        <end position="591"/>
    </location>
</feature>
<dbReference type="Proteomes" id="UP001634394">
    <property type="component" value="Unassembled WGS sequence"/>
</dbReference>
<gene>
    <name evidence="2" type="ORF">ACJMK2_006746</name>
</gene>
<keyword evidence="3" id="KW-1185">Reference proteome</keyword>
<comment type="caution">
    <text evidence="2">The sequence shown here is derived from an EMBL/GenBank/DDBJ whole genome shotgun (WGS) entry which is preliminary data.</text>
</comment>
<feature type="transmembrane region" description="Helical" evidence="1">
    <location>
        <begin position="39"/>
        <end position="66"/>
    </location>
</feature>
<keyword evidence="1" id="KW-0472">Membrane</keyword>
<evidence type="ECO:0000313" key="3">
    <source>
        <dbReference type="Proteomes" id="UP001634394"/>
    </source>
</evidence>
<feature type="transmembrane region" description="Helical" evidence="1">
    <location>
        <begin position="597"/>
        <end position="616"/>
    </location>
</feature>
<dbReference type="EMBL" id="JBJQND010000010">
    <property type="protein sequence ID" value="KAL3865117.1"/>
    <property type="molecule type" value="Genomic_DNA"/>
</dbReference>
<proteinExistence type="predicted"/>
<accession>A0ABD3VXB0</accession>
<organism evidence="2 3">
    <name type="scientific">Sinanodonta woodiana</name>
    <name type="common">Chinese pond mussel</name>
    <name type="synonym">Anodonta woodiana</name>
    <dbReference type="NCBI Taxonomy" id="1069815"/>
    <lineage>
        <taxon>Eukaryota</taxon>
        <taxon>Metazoa</taxon>
        <taxon>Spiralia</taxon>
        <taxon>Lophotrochozoa</taxon>
        <taxon>Mollusca</taxon>
        <taxon>Bivalvia</taxon>
        <taxon>Autobranchia</taxon>
        <taxon>Heteroconchia</taxon>
        <taxon>Palaeoheterodonta</taxon>
        <taxon>Unionida</taxon>
        <taxon>Unionoidea</taxon>
        <taxon>Unionidae</taxon>
        <taxon>Unioninae</taxon>
        <taxon>Sinanodonta</taxon>
    </lineage>
</organism>
<protein>
    <recommendedName>
        <fullName evidence="4">Glucans biosynthesis glucosyltransferase H</fullName>
    </recommendedName>
</protein>
<evidence type="ECO:0000313" key="2">
    <source>
        <dbReference type="EMBL" id="KAL3865117.1"/>
    </source>
</evidence>
<feature type="transmembrane region" description="Helical" evidence="1">
    <location>
        <begin position="487"/>
        <end position="504"/>
    </location>
</feature>
<name>A0ABD3VXB0_SINWO</name>
<reference evidence="2 3" key="1">
    <citation type="submission" date="2024-11" db="EMBL/GenBank/DDBJ databases">
        <title>Chromosome-level genome assembly of the freshwater bivalve Anodonta woodiana.</title>
        <authorList>
            <person name="Chen X."/>
        </authorList>
    </citation>
    <scope>NUCLEOTIDE SEQUENCE [LARGE SCALE GENOMIC DNA]</scope>
    <source>
        <strain evidence="2">MN2024</strain>
        <tissue evidence="2">Gills</tissue>
    </source>
</reference>
<keyword evidence="1" id="KW-1133">Transmembrane helix</keyword>
<evidence type="ECO:0000256" key="1">
    <source>
        <dbReference type="SAM" id="Phobius"/>
    </source>
</evidence>